<gene>
    <name evidence="1" type="ORF">RM549_06250</name>
</gene>
<evidence type="ECO:0000313" key="1">
    <source>
        <dbReference type="EMBL" id="MDT0689379.1"/>
    </source>
</evidence>
<dbReference type="EMBL" id="JAVRHM010000005">
    <property type="protein sequence ID" value="MDT0689379.1"/>
    <property type="molecule type" value="Genomic_DNA"/>
</dbReference>
<organism evidence="1 2">
    <name type="scientific">Autumnicola patrickiae</name>
    <dbReference type="NCBI Taxonomy" id="3075591"/>
    <lineage>
        <taxon>Bacteria</taxon>
        <taxon>Pseudomonadati</taxon>
        <taxon>Bacteroidota</taxon>
        <taxon>Flavobacteriia</taxon>
        <taxon>Flavobacteriales</taxon>
        <taxon>Flavobacteriaceae</taxon>
        <taxon>Autumnicola</taxon>
    </lineage>
</organism>
<dbReference type="Proteomes" id="UP001261624">
    <property type="component" value="Unassembled WGS sequence"/>
</dbReference>
<proteinExistence type="predicted"/>
<dbReference type="RefSeq" id="WP_311682874.1">
    <property type="nucleotide sequence ID" value="NZ_JAVRHM010000005.1"/>
</dbReference>
<sequence length="96" mass="10722">MVLLFQSASDAVQLLSIKEVSGFGLLIAFGAYQVWQNKILKDDLKDKDAKIDAIVKEHLQDLREGTRDAVTMATKYETLVAQVSALNTHRHGSRHN</sequence>
<protein>
    <submittedName>
        <fullName evidence="1">Uncharacterized protein</fullName>
    </submittedName>
</protein>
<keyword evidence="2" id="KW-1185">Reference proteome</keyword>
<name>A0ABU3E053_9FLAO</name>
<comment type="caution">
    <text evidence="1">The sequence shown here is derived from an EMBL/GenBank/DDBJ whole genome shotgun (WGS) entry which is preliminary data.</text>
</comment>
<evidence type="ECO:0000313" key="2">
    <source>
        <dbReference type="Proteomes" id="UP001261624"/>
    </source>
</evidence>
<reference evidence="1 2" key="1">
    <citation type="submission" date="2023-09" db="EMBL/GenBank/DDBJ databases">
        <authorList>
            <person name="Rey-Velasco X."/>
        </authorList>
    </citation>
    <scope>NUCLEOTIDE SEQUENCE [LARGE SCALE GENOMIC DNA]</scope>
    <source>
        <strain evidence="1 2">F188</strain>
    </source>
</reference>
<accession>A0ABU3E053</accession>